<evidence type="ECO:0000256" key="12">
    <source>
        <dbReference type="ARBA" id="ARBA00023098"/>
    </source>
</evidence>
<evidence type="ECO:0000256" key="2">
    <source>
        <dbReference type="ARBA" id="ARBA00001946"/>
    </source>
</evidence>
<keyword evidence="8 18" id="KW-0812">Transmembrane</keyword>
<dbReference type="InterPro" id="IPR043130">
    <property type="entry name" value="CDP-OH_PTrfase_TM_dom"/>
</dbReference>
<evidence type="ECO:0000256" key="8">
    <source>
        <dbReference type="ARBA" id="ARBA00022692"/>
    </source>
</evidence>
<dbReference type="PIRSF" id="PIRSF000848">
    <property type="entry name" value="CDP_diag_ino_3_P"/>
    <property type="match status" value="1"/>
</dbReference>
<evidence type="ECO:0000256" key="10">
    <source>
        <dbReference type="ARBA" id="ARBA00022842"/>
    </source>
</evidence>
<dbReference type="FunCoup" id="A0A1Z5JU13">
    <property type="interactions" value="374"/>
</dbReference>
<dbReference type="GO" id="GO:0016020">
    <property type="term" value="C:membrane"/>
    <property type="evidence" value="ECO:0007669"/>
    <property type="project" value="UniProtKB-SubCell"/>
</dbReference>
<name>A0A1Z5JU13_FISSO</name>
<keyword evidence="7 16" id="KW-0808">Transferase</keyword>
<dbReference type="PANTHER" id="PTHR15362">
    <property type="entry name" value="PHOSPHATIDYLINOSITOL SYNTHASE"/>
    <property type="match status" value="1"/>
</dbReference>
<keyword evidence="12 16" id="KW-0443">Lipid metabolism</keyword>
<accession>A0A1Z5JU13</accession>
<keyword evidence="15 16" id="KW-1208">Phospholipid metabolism</keyword>
<comment type="cofactor">
    <cofactor evidence="2">
        <name>Mg(2+)</name>
        <dbReference type="ChEBI" id="CHEBI:18420"/>
    </cofactor>
</comment>
<dbReference type="Gene3D" id="1.20.120.1760">
    <property type="match status" value="1"/>
</dbReference>
<keyword evidence="6 16" id="KW-0444">Lipid biosynthesis</keyword>
<dbReference type="InterPro" id="IPR048254">
    <property type="entry name" value="CDP_ALCOHOL_P_TRANSF_CS"/>
</dbReference>
<comment type="similarity">
    <text evidence="4 16 17">Belongs to the CDP-alcohol phosphatidyltransferase class-I family.</text>
</comment>
<keyword evidence="9" id="KW-0479">Metal-binding</keyword>
<keyword evidence="20" id="KW-1185">Reference proteome</keyword>
<keyword evidence="13 16" id="KW-0472">Membrane</keyword>
<evidence type="ECO:0000313" key="20">
    <source>
        <dbReference type="Proteomes" id="UP000198406"/>
    </source>
</evidence>
<evidence type="ECO:0000313" key="19">
    <source>
        <dbReference type="EMBL" id="GAX17419.1"/>
    </source>
</evidence>
<evidence type="ECO:0000256" key="15">
    <source>
        <dbReference type="ARBA" id="ARBA00023264"/>
    </source>
</evidence>
<dbReference type="InterPro" id="IPR000462">
    <property type="entry name" value="CDP-OH_P_trans"/>
</dbReference>
<evidence type="ECO:0000256" key="11">
    <source>
        <dbReference type="ARBA" id="ARBA00022989"/>
    </source>
</evidence>
<dbReference type="GO" id="GO:0006661">
    <property type="term" value="P:phosphatidylinositol biosynthetic process"/>
    <property type="evidence" value="ECO:0007669"/>
    <property type="project" value="TreeGrafter"/>
</dbReference>
<evidence type="ECO:0000256" key="16">
    <source>
        <dbReference type="PIRNR" id="PIRNR000848"/>
    </source>
</evidence>
<gene>
    <name evidence="19" type="ORF">FisN_5Hu065</name>
</gene>
<comment type="subcellular location">
    <subcellularLocation>
        <location evidence="3">Membrane</location>
        <topology evidence="3">Multi-pass membrane protein</topology>
    </subcellularLocation>
</comment>
<dbReference type="PROSITE" id="PS00379">
    <property type="entry name" value="CDP_ALCOHOL_P_TRANSF"/>
    <property type="match status" value="1"/>
</dbReference>
<evidence type="ECO:0000256" key="3">
    <source>
        <dbReference type="ARBA" id="ARBA00004141"/>
    </source>
</evidence>
<dbReference type="GO" id="GO:0003881">
    <property type="term" value="F:CDP-diacylglycerol-inositol 3-phosphatidyltransferase activity"/>
    <property type="evidence" value="ECO:0007669"/>
    <property type="project" value="UniProtKB-UniRule"/>
</dbReference>
<comment type="caution">
    <text evidence="19">The sequence shown here is derived from an EMBL/GenBank/DDBJ whole genome shotgun (WGS) entry which is preliminary data.</text>
</comment>
<protein>
    <recommendedName>
        <fullName evidence="5 16">CDP-diacylglycerol--inositol 3-phosphatidyltransferase</fullName>
        <ecNumber evidence="5 16">2.7.8.11</ecNumber>
    </recommendedName>
</protein>
<reference evidence="19 20" key="1">
    <citation type="journal article" date="2015" name="Plant Cell">
        <title>Oil accumulation by the oleaginous diatom Fistulifera solaris as revealed by the genome and transcriptome.</title>
        <authorList>
            <person name="Tanaka T."/>
            <person name="Maeda Y."/>
            <person name="Veluchamy A."/>
            <person name="Tanaka M."/>
            <person name="Abida H."/>
            <person name="Marechal E."/>
            <person name="Bowler C."/>
            <person name="Muto M."/>
            <person name="Sunaga Y."/>
            <person name="Tanaka M."/>
            <person name="Yoshino T."/>
            <person name="Taniguchi T."/>
            <person name="Fukuda Y."/>
            <person name="Nemoto M."/>
            <person name="Matsumoto M."/>
            <person name="Wong P.S."/>
            <person name="Aburatani S."/>
            <person name="Fujibuchi W."/>
        </authorList>
    </citation>
    <scope>NUCLEOTIDE SEQUENCE [LARGE SCALE GENOMIC DNA]</scope>
    <source>
        <strain evidence="19 20">JPCC DA0580</strain>
    </source>
</reference>
<evidence type="ECO:0000256" key="7">
    <source>
        <dbReference type="ARBA" id="ARBA00022679"/>
    </source>
</evidence>
<sequence>MSSKPPQPTSGRDVLHFIPNYIGYFRVACSLTSFLLMIGFPQLWLMAIILYLLNFIGDLFDGLIARKLNQCSSFGGILDMLTDRCSTAGLLMILSVEYLPIDASLSFPLCRTAFLLLVLLDVSSHWMQTYSVLATGHHHKSKEGNKGRNILVQWFYAYYWFFGYLCVGAEFTYMILYARNHIQNAPAFLQKGLDAFLVVCIPACLAKQVVNMAQLLSACQAIANHDAEQINASRNKKQ</sequence>
<dbReference type="PANTHER" id="PTHR15362:SF4">
    <property type="entry name" value="CDP-DIACYLGLYCEROL--INOSITOL 3-PHOSPHATIDYLTRANSFERASE"/>
    <property type="match status" value="1"/>
</dbReference>
<keyword evidence="14 16" id="KW-0594">Phospholipid biosynthesis</keyword>
<dbReference type="GO" id="GO:0005794">
    <property type="term" value="C:Golgi apparatus"/>
    <property type="evidence" value="ECO:0007669"/>
    <property type="project" value="TreeGrafter"/>
</dbReference>
<comment type="catalytic activity">
    <reaction evidence="16">
        <text>a CDP-1,2-diacyl-sn-glycerol + myo-inositol = a 1,2-diacyl-sn-glycero-3-phospho-(1D-myo-inositol) + CMP + H(+)</text>
        <dbReference type="Rhea" id="RHEA:11580"/>
        <dbReference type="ChEBI" id="CHEBI:15378"/>
        <dbReference type="ChEBI" id="CHEBI:17268"/>
        <dbReference type="ChEBI" id="CHEBI:57880"/>
        <dbReference type="ChEBI" id="CHEBI:58332"/>
        <dbReference type="ChEBI" id="CHEBI:60377"/>
        <dbReference type="EC" id="2.7.8.11"/>
    </reaction>
</comment>
<evidence type="ECO:0000256" key="14">
    <source>
        <dbReference type="ARBA" id="ARBA00023209"/>
    </source>
</evidence>
<evidence type="ECO:0000256" key="1">
    <source>
        <dbReference type="ARBA" id="ARBA00001936"/>
    </source>
</evidence>
<dbReference type="EC" id="2.7.8.11" evidence="5 16"/>
<evidence type="ECO:0000256" key="9">
    <source>
        <dbReference type="ARBA" id="ARBA00022723"/>
    </source>
</evidence>
<dbReference type="GO" id="GO:0046872">
    <property type="term" value="F:metal ion binding"/>
    <property type="evidence" value="ECO:0007669"/>
    <property type="project" value="UniProtKB-KW"/>
</dbReference>
<feature type="transmembrane region" description="Helical" evidence="18">
    <location>
        <begin position="44"/>
        <end position="64"/>
    </location>
</feature>
<evidence type="ECO:0000256" key="18">
    <source>
        <dbReference type="SAM" id="Phobius"/>
    </source>
</evidence>
<dbReference type="EMBL" id="BDSP01000117">
    <property type="protein sequence ID" value="GAX17419.1"/>
    <property type="molecule type" value="Genomic_DNA"/>
</dbReference>
<organism evidence="19 20">
    <name type="scientific">Fistulifera solaris</name>
    <name type="common">Oleaginous diatom</name>
    <dbReference type="NCBI Taxonomy" id="1519565"/>
    <lineage>
        <taxon>Eukaryota</taxon>
        <taxon>Sar</taxon>
        <taxon>Stramenopiles</taxon>
        <taxon>Ochrophyta</taxon>
        <taxon>Bacillariophyta</taxon>
        <taxon>Bacillariophyceae</taxon>
        <taxon>Bacillariophycidae</taxon>
        <taxon>Naviculales</taxon>
        <taxon>Naviculaceae</taxon>
        <taxon>Fistulifera</taxon>
    </lineage>
</organism>
<evidence type="ECO:0000256" key="4">
    <source>
        <dbReference type="ARBA" id="ARBA00010441"/>
    </source>
</evidence>
<dbReference type="Proteomes" id="UP000198406">
    <property type="component" value="Unassembled WGS sequence"/>
</dbReference>
<evidence type="ECO:0000256" key="17">
    <source>
        <dbReference type="RuleBase" id="RU003750"/>
    </source>
</evidence>
<proteinExistence type="inferred from homology"/>
<comment type="cofactor">
    <cofactor evidence="1">
        <name>Mn(2+)</name>
        <dbReference type="ChEBI" id="CHEBI:29035"/>
    </cofactor>
</comment>
<keyword evidence="11 18" id="KW-1133">Transmembrane helix</keyword>
<keyword evidence="10" id="KW-0460">Magnesium</keyword>
<evidence type="ECO:0000256" key="13">
    <source>
        <dbReference type="ARBA" id="ARBA00023136"/>
    </source>
</evidence>
<feature type="transmembrane region" description="Helical" evidence="18">
    <location>
        <begin position="154"/>
        <end position="176"/>
    </location>
</feature>
<dbReference type="OrthoDB" id="10251079at2759"/>
<dbReference type="InterPro" id="IPR014387">
    <property type="entry name" value="CDP_diag_ino_3_P_euk"/>
</dbReference>
<dbReference type="InParanoid" id="A0A1Z5JU13"/>
<dbReference type="AlphaFoldDB" id="A0A1Z5JU13"/>
<dbReference type="Pfam" id="PF01066">
    <property type="entry name" value="CDP-OH_P_transf"/>
    <property type="match status" value="1"/>
</dbReference>
<evidence type="ECO:0000256" key="5">
    <source>
        <dbReference type="ARBA" id="ARBA00013212"/>
    </source>
</evidence>
<evidence type="ECO:0000256" key="6">
    <source>
        <dbReference type="ARBA" id="ARBA00022516"/>
    </source>
</evidence>